<name>A0A9D4CBG4_DREPO</name>
<accession>A0A9D4CBG4</accession>
<comment type="caution">
    <text evidence="1">The sequence shown here is derived from an EMBL/GenBank/DDBJ whole genome shotgun (WGS) entry which is preliminary data.</text>
</comment>
<sequence length="62" mass="6831">MGPLPLRSEKELPSIDGQTEQVLDKQFQQLPHQAQALQIPRSVHSTLRLLDVKASCGHSSNA</sequence>
<organism evidence="1 2">
    <name type="scientific">Dreissena polymorpha</name>
    <name type="common">Zebra mussel</name>
    <name type="synonym">Mytilus polymorpha</name>
    <dbReference type="NCBI Taxonomy" id="45954"/>
    <lineage>
        <taxon>Eukaryota</taxon>
        <taxon>Metazoa</taxon>
        <taxon>Spiralia</taxon>
        <taxon>Lophotrochozoa</taxon>
        <taxon>Mollusca</taxon>
        <taxon>Bivalvia</taxon>
        <taxon>Autobranchia</taxon>
        <taxon>Heteroconchia</taxon>
        <taxon>Euheterodonta</taxon>
        <taxon>Imparidentia</taxon>
        <taxon>Neoheterodontei</taxon>
        <taxon>Myida</taxon>
        <taxon>Dreissenoidea</taxon>
        <taxon>Dreissenidae</taxon>
        <taxon>Dreissena</taxon>
    </lineage>
</organism>
<evidence type="ECO:0000313" key="2">
    <source>
        <dbReference type="Proteomes" id="UP000828390"/>
    </source>
</evidence>
<dbReference type="Proteomes" id="UP000828390">
    <property type="component" value="Unassembled WGS sequence"/>
</dbReference>
<keyword evidence="2" id="KW-1185">Reference proteome</keyword>
<dbReference type="EMBL" id="JAIWYP010000013">
    <property type="protein sequence ID" value="KAH3721047.1"/>
    <property type="molecule type" value="Genomic_DNA"/>
</dbReference>
<dbReference type="AlphaFoldDB" id="A0A9D4CBG4"/>
<evidence type="ECO:0000313" key="1">
    <source>
        <dbReference type="EMBL" id="KAH3721047.1"/>
    </source>
</evidence>
<reference evidence="1" key="1">
    <citation type="journal article" date="2019" name="bioRxiv">
        <title>The Genome of the Zebra Mussel, Dreissena polymorpha: A Resource for Invasive Species Research.</title>
        <authorList>
            <person name="McCartney M.A."/>
            <person name="Auch B."/>
            <person name="Kono T."/>
            <person name="Mallez S."/>
            <person name="Zhang Y."/>
            <person name="Obille A."/>
            <person name="Becker A."/>
            <person name="Abrahante J.E."/>
            <person name="Garbe J."/>
            <person name="Badalamenti J.P."/>
            <person name="Herman A."/>
            <person name="Mangelson H."/>
            <person name="Liachko I."/>
            <person name="Sullivan S."/>
            <person name="Sone E.D."/>
            <person name="Koren S."/>
            <person name="Silverstein K.A.T."/>
            <person name="Beckman K.B."/>
            <person name="Gohl D.M."/>
        </authorList>
    </citation>
    <scope>NUCLEOTIDE SEQUENCE</scope>
    <source>
        <strain evidence="1">Duluth1</strain>
        <tissue evidence="1">Whole animal</tissue>
    </source>
</reference>
<proteinExistence type="predicted"/>
<protein>
    <submittedName>
        <fullName evidence="1">Uncharacterized protein</fullName>
    </submittedName>
</protein>
<gene>
    <name evidence="1" type="ORF">DPMN_063962</name>
</gene>
<reference evidence="1" key="2">
    <citation type="submission" date="2020-11" db="EMBL/GenBank/DDBJ databases">
        <authorList>
            <person name="McCartney M.A."/>
            <person name="Auch B."/>
            <person name="Kono T."/>
            <person name="Mallez S."/>
            <person name="Becker A."/>
            <person name="Gohl D.M."/>
            <person name="Silverstein K.A.T."/>
            <person name="Koren S."/>
            <person name="Bechman K.B."/>
            <person name="Herman A."/>
            <person name="Abrahante J.E."/>
            <person name="Garbe J."/>
        </authorList>
    </citation>
    <scope>NUCLEOTIDE SEQUENCE</scope>
    <source>
        <strain evidence="1">Duluth1</strain>
        <tissue evidence="1">Whole animal</tissue>
    </source>
</reference>